<name>A0A4Q2J116_9SPHN</name>
<dbReference type="Proteomes" id="UP000292347">
    <property type="component" value="Unassembled WGS sequence"/>
</dbReference>
<dbReference type="OrthoDB" id="9784724at2"/>
<evidence type="ECO:0000313" key="1">
    <source>
        <dbReference type="EMBL" id="RXZ35508.1"/>
    </source>
</evidence>
<dbReference type="RefSeq" id="WP_129341276.1">
    <property type="nucleotide sequence ID" value="NZ_JACIDD010000001.1"/>
</dbReference>
<gene>
    <name evidence="1" type="ORF">EO081_07815</name>
</gene>
<evidence type="ECO:0000313" key="2">
    <source>
        <dbReference type="Proteomes" id="UP000292347"/>
    </source>
</evidence>
<dbReference type="EMBL" id="SDPT01000001">
    <property type="protein sequence ID" value="RXZ35508.1"/>
    <property type="molecule type" value="Genomic_DNA"/>
</dbReference>
<accession>A0A4Q2J116</accession>
<sequence length="76" mass="8370">MDPELVFYSFRHAGKGAIRGKANKEIVDLLFGHADGSVSTQYGRGADMVVLRDANEKIGYPDVEWARVIENAKSTT</sequence>
<proteinExistence type="predicted"/>
<keyword evidence="2" id="KW-1185">Reference proteome</keyword>
<organism evidence="1 2">
    <name type="scientific">Sphingomonas desiccabilis</name>
    <dbReference type="NCBI Taxonomy" id="429134"/>
    <lineage>
        <taxon>Bacteria</taxon>
        <taxon>Pseudomonadati</taxon>
        <taxon>Pseudomonadota</taxon>
        <taxon>Alphaproteobacteria</taxon>
        <taxon>Sphingomonadales</taxon>
        <taxon>Sphingomonadaceae</taxon>
        <taxon>Sphingomonas</taxon>
    </lineage>
</organism>
<reference evidence="1 2" key="1">
    <citation type="submission" date="2019-01" db="EMBL/GenBank/DDBJ databases">
        <title>Sphingomonas mucosissima sp. nov. and Sphingomonas desiccabilis sp. nov., from biological soil crusts in the Colorado Plateau, USA.</title>
        <authorList>
            <person name="Zhu D."/>
        </authorList>
    </citation>
    <scope>NUCLEOTIDE SEQUENCE [LARGE SCALE GENOMIC DNA]</scope>
    <source>
        <strain evidence="1 2">CP1D</strain>
    </source>
</reference>
<protein>
    <submittedName>
        <fullName evidence="1">Uncharacterized protein</fullName>
    </submittedName>
</protein>
<comment type="caution">
    <text evidence="1">The sequence shown here is derived from an EMBL/GenBank/DDBJ whole genome shotgun (WGS) entry which is preliminary data.</text>
</comment>
<dbReference type="AlphaFoldDB" id="A0A4Q2J116"/>